<reference evidence="1" key="1">
    <citation type="submission" date="2024-02" db="EMBL/GenBank/DDBJ databases">
        <title>Metagenome Assembled Genome of Zalaria obscura JY119.</title>
        <authorList>
            <person name="Vighnesh L."/>
            <person name="Jagadeeshwari U."/>
            <person name="Venkata Ramana C."/>
            <person name="Sasikala C."/>
        </authorList>
    </citation>
    <scope>NUCLEOTIDE SEQUENCE</scope>
    <source>
        <strain evidence="1">JY119</strain>
    </source>
</reference>
<evidence type="ECO:0000313" key="1">
    <source>
        <dbReference type="EMBL" id="KAK8211488.1"/>
    </source>
</evidence>
<sequence length="237" mass="25667">MCQNKNDNSIGANMTSFMSDNVVPSYLLYPILSTKHALKVSSALGSSFQWTTSMARRTTPSALQSSGFQQRAMARSSPSYFGGVTPSAAQPQAMLAIRLAFNVSPRAYFQTGILPPPGTVCQPDVIPFGPGDVDVSGSKEVGAMVQNYVHIGKTLYDVGGGLGRMGLLPDAGEPLHPAAAPRWIPRLIREVQVLDYVHLGLLSGLCLRPYLHEEPTPHWAFVQASVFETRPRRLGLK</sequence>
<feature type="non-terminal residue" evidence="1">
    <location>
        <position position="237"/>
    </location>
</feature>
<name>A0ACC3SJK6_9PEZI</name>
<organism evidence="1 2">
    <name type="scientific">Zalaria obscura</name>
    <dbReference type="NCBI Taxonomy" id="2024903"/>
    <lineage>
        <taxon>Eukaryota</taxon>
        <taxon>Fungi</taxon>
        <taxon>Dikarya</taxon>
        <taxon>Ascomycota</taxon>
        <taxon>Pezizomycotina</taxon>
        <taxon>Dothideomycetes</taxon>
        <taxon>Dothideomycetidae</taxon>
        <taxon>Dothideales</taxon>
        <taxon>Zalariaceae</taxon>
        <taxon>Zalaria</taxon>
    </lineage>
</organism>
<protein>
    <submittedName>
        <fullName evidence="1">Uncharacterized protein</fullName>
    </submittedName>
</protein>
<keyword evidence="2" id="KW-1185">Reference proteome</keyword>
<evidence type="ECO:0000313" key="2">
    <source>
        <dbReference type="Proteomes" id="UP001320706"/>
    </source>
</evidence>
<accession>A0ACC3SJK6</accession>
<comment type="caution">
    <text evidence="1">The sequence shown here is derived from an EMBL/GenBank/DDBJ whole genome shotgun (WGS) entry which is preliminary data.</text>
</comment>
<dbReference type="Proteomes" id="UP001320706">
    <property type="component" value="Unassembled WGS sequence"/>
</dbReference>
<dbReference type="EMBL" id="JAMKPW020000013">
    <property type="protein sequence ID" value="KAK8211488.1"/>
    <property type="molecule type" value="Genomic_DNA"/>
</dbReference>
<gene>
    <name evidence="1" type="ORF">M8818_003141</name>
</gene>
<proteinExistence type="predicted"/>